<dbReference type="STRING" id="856736.SAMN04488058_10189"/>
<proteinExistence type="inferred from homology"/>
<dbReference type="GO" id="GO:1904680">
    <property type="term" value="F:peptide transmembrane transporter activity"/>
    <property type="evidence" value="ECO:0007669"/>
    <property type="project" value="TreeGrafter"/>
</dbReference>
<dbReference type="SUPFAM" id="SSF53850">
    <property type="entry name" value="Periplasmic binding protein-like II"/>
    <property type="match status" value="1"/>
</dbReference>
<dbReference type="Gene3D" id="3.90.76.10">
    <property type="entry name" value="Dipeptide-binding Protein, Domain 1"/>
    <property type="match status" value="1"/>
</dbReference>
<evidence type="ECO:0000256" key="1">
    <source>
        <dbReference type="ARBA" id="ARBA00005695"/>
    </source>
</evidence>
<name>A0A1H6S7V3_9DEIO</name>
<keyword evidence="2" id="KW-0813">Transport</keyword>
<dbReference type="AlphaFoldDB" id="A0A1H6S7V3"/>
<feature type="chain" id="PRO_5011662628" evidence="4">
    <location>
        <begin position="25"/>
        <end position="531"/>
    </location>
</feature>
<keyword evidence="7" id="KW-1185">Reference proteome</keyword>
<dbReference type="PIRSF" id="PIRSF002741">
    <property type="entry name" value="MppA"/>
    <property type="match status" value="1"/>
</dbReference>
<dbReference type="InterPro" id="IPR000914">
    <property type="entry name" value="SBP_5_dom"/>
</dbReference>
<evidence type="ECO:0000313" key="6">
    <source>
        <dbReference type="EMBL" id="SEI59795.1"/>
    </source>
</evidence>
<dbReference type="Gene3D" id="3.10.105.10">
    <property type="entry name" value="Dipeptide-binding Protein, Domain 3"/>
    <property type="match status" value="1"/>
</dbReference>
<evidence type="ECO:0000256" key="2">
    <source>
        <dbReference type="ARBA" id="ARBA00022448"/>
    </source>
</evidence>
<dbReference type="GO" id="GO:0043190">
    <property type="term" value="C:ATP-binding cassette (ABC) transporter complex"/>
    <property type="evidence" value="ECO:0007669"/>
    <property type="project" value="InterPro"/>
</dbReference>
<dbReference type="Proteomes" id="UP000199223">
    <property type="component" value="Unassembled WGS sequence"/>
</dbReference>
<dbReference type="CDD" id="cd08493">
    <property type="entry name" value="PBP2_DppA_like"/>
    <property type="match status" value="1"/>
</dbReference>
<dbReference type="GO" id="GO:0015833">
    <property type="term" value="P:peptide transport"/>
    <property type="evidence" value="ECO:0007669"/>
    <property type="project" value="TreeGrafter"/>
</dbReference>
<dbReference type="InterPro" id="IPR030678">
    <property type="entry name" value="Peptide/Ni-bd"/>
</dbReference>
<comment type="similarity">
    <text evidence="1">Belongs to the bacterial solute-binding protein 5 family.</text>
</comment>
<dbReference type="RefSeq" id="WP_092262490.1">
    <property type="nucleotide sequence ID" value="NZ_FNZA01000001.1"/>
</dbReference>
<dbReference type="Pfam" id="PF00496">
    <property type="entry name" value="SBP_bac_5"/>
    <property type="match status" value="1"/>
</dbReference>
<dbReference type="GO" id="GO:0042597">
    <property type="term" value="C:periplasmic space"/>
    <property type="evidence" value="ECO:0007669"/>
    <property type="project" value="UniProtKB-ARBA"/>
</dbReference>
<evidence type="ECO:0000256" key="3">
    <source>
        <dbReference type="ARBA" id="ARBA00022729"/>
    </source>
</evidence>
<dbReference type="OrthoDB" id="137511at2"/>
<keyword evidence="3 4" id="KW-0732">Signal</keyword>
<evidence type="ECO:0000256" key="4">
    <source>
        <dbReference type="SAM" id="SignalP"/>
    </source>
</evidence>
<evidence type="ECO:0000313" key="7">
    <source>
        <dbReference type="Proteomes" id="UP000199223"/>
    </source>
</evidence>
<accession>A0A1H6S7V3</accession>
<feature type="domain" description="Solute-binding protein family 5" evidence="5">
    <location>
        <begin position="69"/>
        <end position="448"/>
    </location>
</feature>
<dbReference type="PANTHER" id="PTHR30290:SF9">
    <property type="entry name" value="OLIGOPEPTIDE-BINDING PROTEIN APPA"/>
    <property type="match status" value="1"/>
</dbReference>
<dbReference type="EMBL" id="FNZA01000001">
    <property type="protein sequence ID" value="SEI59795.1"/>
    <property type="molecule type" value="Genomic_DNA"/>
</dbReference>
<gene>
    <name evidence="6" type="ORF">SAMN04488058_10189</name>
</gene>
<sequence length="531" mass="57290">MSAPQFRLALSLLSAALLSGTAGAVSLVYGGGGEPVSMDPGTIVDGNSAGAQIQVYDTLVKFKKGTSDLAPGLALSWQGNKDSTEWTFTLRPGVKFTDGTPFNAAAVVFNVNRWWDPAAPTGSRETNKVFSSWQFTFGGFKGEKSSLLKSVRAVGSNKVVFTLTRPFAPMPAAMATVFFGIASPAALKKGGASYGTPTAAAVGTGPFTLQSWKVGDRMTFVPNKTHWGKKASYDQLVIRFIKDPSQRLNELKAGTIDFTSDLNPEQLGAVRADKNLSAVIVPSFNVGLLSLNYANKYLKNDKVRQAIALAINKRAIVDAFWNGLGVSDASLLPPALSWANSSAVPADYRFDPAAAKKLLAEAGYPSGFTLDLWYMPVSRPYFPTPKPIAEAMAADLAAIGIKVNLKTEDWAKYLEDRLKDPGFDMYMIGWTGPYASPYTFYNTHYGTEAEADIKYSSARLSALMNQAAASNSRAEQAKAYAELHRLTYSLNLRLPIVHSRPLAAARTYVKGWVPGPSVLTPFEDITLEGKK</sequence>
<reference evidence="7" key="1">
    <citation type="submission" date="2016-10" db="EMBL/GenBank/DDBJ databases">
        <authorList>
            <person name="Varghese N."/>
            <person name="Submissions S."/>
        </authorList>
    </citation>
    <scope>NUCLEOTIDE SEQUENCE [LARGE SCALE GENOMIC DNA]</scope>
    <source>
        <strain evidence="7">CGMCC 1.10218</strain>
    </source>
</reference>
<dbReference type="InterPro" id="IPR039424">
    <property type="entry name" value="SBP_5"/>
</dbReference>
<dbReference type="PANTHER" id="PTHR30290">
    <property type="entry name" value="PERIPLASMIC BINDING COMPONENT OF ABC TRANSPORTER"/>
    <property type="match status" value="1"/>
</dbReference>
<protein>
    <submittedName>
        <fullName evidence="6">Peptide/nickel transport system substrate-binding protein</fullName>
    </submittedName>
</protein>
<organism evidence="6 7">
    <name type="scientific">Deinococcus reticulitermitis</name>
    <dbReference type="NCBI Taxonomy" id="856736"/>
    <lineage>
        <taxon>Bacteria</taxon>
        <taxon>Thermotogati</taxon>
        <taxon>Deinococcota</taxon>
        <taxon>Deinococci</taxon>
        <taxon>Deinococcales</taxon>
        <taxon>Deinococcaceae</taxon>
        <taxon>Deinococcus</taxon>
    </lineage>
</organism>
<feature type="signal peptide" evidence="4">
    <location>
        <begin position="1"/>
        <end position="24"/>
    </location>
</feature>
<evidence type="ECO:0000259" key="5">
    <source>
        <dbReference type="Pfam" id="PF00496"/>
    </source>
</evidence>
<dbReference type="Gene3D" id="3.40.190.10">
    <property type="entry name" value="Periplasmic binding protein-like II"/>
    <property type="match status" value="1"/>
</dbReference>